<comment type="caution">
    <text evidence="1">The sequence shown here is derived from an EMBL/GenBank/DDBJ whole genome shotgun (WGS) entry which is preliminary data.</text>
</comment>
<dbReference type="RefSeq" id="WP_370784516.1">
    <property type="nucleotide sequence ID" value="NZ_CAACUY010000013.1"/>
</dbReference>
<keyword evidence="2" id="KW-1185">Reference proteome</keyword>
<evidence type="ECO:0000313" key="1">
    <source>
        <dbReference type="EMBL" id="MFD0692449.1"/>
    </source>
</evidence>
<dbReference type="Proteomes" id="UP001597063">
    <property type="component" value="Unassembled WGS sequence"/>
</dbReference>
<proteinExistence type="predicted"/>
<reference evidence="2" key="1">
    <citation type="journal article" date="2019" name="Int. J. Syst. Evol. Microbiol.">
        <title>The Global Catalogue of Microorganisms (GCM) 10K type strain sequencing project: providing services to taxonomists for standard genome sequencing and annotation.</title>
        <authorList>
            <consortium name="The Broad Institute Genomics Platform"/>
            <consortium name="The Broad Institute Genome Sequencing Center for Infectious Disease"/>
            <person name="Wu L."/>
            <person name="Ma J."/>
        </authorList>
    </citation>
    <scope>NUCLEOTIDE SEQUENCE [LARGE SCALE GENOMIC DNA]</scope>
    <source>
        <strain evidence="2">JCM 9371</strain>
    </source>
</reference>
<name>A0ABW2Y459_9ACTN</name>
<sequence length="103" mass="11092">MEKADAGPAVRAGAPALRGHRFHEEPCRRCPWRRTLRCLSAQVFCSSAATSYDQAVRRFGCHASDRTVPTACPGFPLNGAGDDLQPREIGTTLRAARPSPSGL</sequence>
<accession>A0ABW2Y459</accession>
<dbReference type="InterPro" id="IPR046250">
    <property type="entry name" value="DUF6283"/>
</dbReference>
<evidence type="ECO:0000313" key="2">
    <source>
        <dbReference type="Proteomes" id="UP001597063"/>
    </source>
</evidence>
<dbReference type="EMBL" id="JBHTGP010000041">
    <property type="protein sequence ID" value="MFD0692449.1"/>
    <property type="molecule type" value="Genomic_DNA"/>
</dbReference>
<gene>
    <name evidence="1" type="ORF">ACFQZM_48755</name>
</gene>
<organism evidence="1 2">
    <name type="scientific">Actinomadura fibrosa</name>
    <dbReference type="NCBI Taxonomy" id="111802"/>
    <lineage>
        <taxon>Bacteria</taxon>
        <taxon>Bacillati</taxon>
        <taxon>Actinomycetota</taxon>
        <taxon>Actinomycetes</taxon>
        <taxon>Streptosporangiales</taxon>
        <taxon>Thermomonosporaceae</taxon>
        <taxon>Actinomadura</taxon>
    </lineage>
</organism>
<protein>
    <submittedName>
        <fullName evidence="1">DUF6283 family protein</fullName>
    </submittedName>
</protein>
<dbReference type="Pfam" id="PF19800">
    <property type="entry name" value="DUF6283"/>
    <property type="match status" value="1"/>
</dbReference>